<dbReference type="PANTHER" id="PTHR10867">
    <property type="entry name" value="NNMT/PNMT/TEMT FAMILY MEMBER"/>
    <property type="match status" value="1"/>
</dbReference>
<dbReference type="PROSITE" id="PS51681">
    <property type="entry name" value="SAM_MT_NNMT_PNMT_TEMT"/>
    <property type="match status" value="2"/>
</dbReference>
<dbReference type="Proteomes" id="UP000085678">
    <property type="component" value="Unplaced"/>
</dbReference>
<evidence type="ECO:0000313" key="5">
    <source>
        <dbReference type="Proteomes" id="UP000085678"/>
    </source>
</evidence>
<keyword evidence="5" id="KW-1185">Reference proteome</keyword>
<reference evidence="6" key="1">
    <citation type="submission" date="2025-08" db="UniProtKB">
        <authorList>
            <consortium name="RefSeq"/>
        </authorList>
    </citation>
    <scope>IDENTIFICATION</scope>
    <source>
        <tissue evidence="6">Gonads</tissue>
    </source>
</reference>
<dbReference type="PANTHER" id="PTHR10867:SF17">
    <property type="entry name" value="NICOTINAMIDE N-METHYLTRANSFERASE"/>
    <property type="match status" value="1"/>
</dbReference>
<dbReference type="Pfam" id="PF01234">
    <property type="entry name" value="NNMT_PNMT_TEMT"/>
    <property type="match status" value="1"/>
</dbReference>
<evidence type="ECO:0000256" key="3">
    <source>
        <dbReference type="ARBA" id="ARBA00022679"/>
    </source>
</evidence>
<keyword evidence="2" id="KW-0489">Methyltransferase</keyword>
<sequence length="420" mass="48079">MHGGINESFYQVGTDRWGGLAMQENQFREAMTEAGLEIRSWYQIKRPDCYPDSESDYEGCFIVVAPSLYRVRQPFRPEGVTSRLTTLLSTWTGHWWTGPGVTRCTTPTVNRSAVLSVKAKLVSRPQIAGEGILFMEGPIGVRLEYINSVHEKYHPVKKFHSGADYDKLFDPEVYLNSLYSDFIEGAPTATETTEVIDYFHKLYSTGNIKGQRLLDVGTGPSLINLISASRCFEEIYLSDFSTANRNALKQWWNKEENDKWSWESFFRHVAKLEGNEDEWKSLQDEFRSRLKDIYFCDVNNPNPLSPLETEPFDTITSGYCLEFACLSERSYRQAMKNMTSLLKPGGNFIMHGGINESFYQVGTDRWGGLAMHENQFRDAMTEAGLEIKSWYQIKRPENISDCESDYEGCFIVVAMKNSDC</sequence>
<evidence type="ECO:0000256" key="4">
    <source>
        <dbReference type="ARBA" id="ARBA00022691"/>
    </source>
</evidence>
<dbReference type="GO" id="GO:0005829">
    <property type="term" value="C:cytosol"/>
    <property type="evidence" value="ECO:0007669"/>
    <property type="project" value="TreeGrafter"/>
</dbReference>
<dbReference type="InParanoid" id="A0A1S3H736"/>
<dbReference type="InterPro" id="IPR000940">
    <property type="entry name" value="NNMT_TEMT_trans"/>
</dbReference>
<name>A0A1S3H736_LINAN</name>
<keyword evidence="3" id="KW-0808">Transferase</keyword>
<dbReference type="GO" id="GO:0032259">
    <property type="term" value="P:methylation"/>
    <property type="evidence" value="ECO:0007669"/>
    <property type="project" value="UniProtKB-KW"/>
</dbReference>
<organism evidence="5 6">
    <name type="scientific">Lingula anatina</name>
    <name type="common">Brachiopod</name>
    <name type="synonym">Lingula unguis</name>
    <dbReference type="NCBI Taxonomy" id="7574"/>
    <lineage>
        <taxon>Eukaryota</taxon>
        <taxon>Metazoa</taxon>
        <taxon>Spiralia</taxon>
        <taxon>Lophotrochozoa</taxon>
        <taxon>Brachiopoda</taxon>
        <taxon>Linguliformea</taxon>
        <taxon>Lingulata</taxon>
        <taxon>Lingulida</taxon>
        <taxon>Linguloidea</taxon>
        <taxon>Lingulidae</taxon>
        <taxon>Lingula</taxon>
    </lineage>
</organism>
<accession>A0A1S3H736</accession>
<dbReference type="InterPro" id="IPR029063">
    <property type="entry name" value="SAM-dependent_MTases_sf"/>
</dbReference>
<evidence type="ECO:0000313" key="6">
    <source>
        <dbReference type="RefSeq" id="XP_013381935.1"/>
    </source>
</evidence>
<protein>
    <submittedName>
        <fullName evidence="6">Indolethylamine N-methyltransferase-like</fullName>
    </submittedName>
</protein>
<dbReference type="RefSeq" id="XP_013381935.1">
    <property type="nucleotide sequence ID" value="XM_013526481.2"/>
</dbReference>
<comment type="similarity">
    <text evidence="1">Belongs to the class I-like SAM-binding methyltransferase superfamily. NNMT/PNMT/TEMT family.</text>
</comment>
<dbReference type="KEGG" id="lak:106152759"/>
<evidence type="ECO:0000256" key="1">
    <source>
        <dbReference type="ARBA" id="ARBA00007996"/>
    </source>
</evidence>
<gene>
    <name evidence="6" type="primary">LOC106152759</name>
</gene>
<evidence type="ECO:0000256" key="2">
    <source>
        <dbReference type="ARBA" id="ARBA00022603"/>
    </source>
</evidence>
<dbReference type="GeneID" id="106152759"/>
<proteinExistence type="inferred from homology"/>
<dbReference type="GO" id="GO:0008170">
    <property type="term" value="F:N-methyltransferase activity"/>
    <property type="evidence" value="ECO:0007669"/>
    <property type="project" value="TreeGrafter"/>
</dbReference>
<dbReference type="Gene3D" id="3.40.50.150">
    <property type="entry name" value="Vaccinia Virus protein VP39"/>
    <property type="match status" value="2"/>
</dbReference>
<dbReference type="STRING" id="7574.A0A1S3H736"/>
<dbReference type="OrthoDB" id="10050085at2759"/>
<keyword evidence="4" id="KW-0949">S-adenosyl-L-methionine</keyword>
<dbReference type="SUPFAM" id="SSF53335">
    <property type="entry name" value="S-adenosyl-L-methionine-dependent methyltransferases"/>
    <property type="match status" value="1"/>
</dbReference>
<dbReference type="AlphaFoldDB" id="A0A1S3H736"/>